<feature type="domain" description="Glycosyltransferase 2-like" evidence="4">
    <location>
        <begin position="8"/>
        <end position="167"/>
    </location>
</feature>
<dbReference type="InterPro" id="IPR029044">
    <property type="entry name" value="Nucleotide-diphossugar_trans"/>
</dbReference>
<dbReference type="Gene3D" id="3.90.550.10">
    <property type="entry name" value="Spore Coat Polysaccharide Biosynthesis Protein SpsA, Chain A"/>
    <property type="match status" value="1"/>
</dbReference>
<sequence>MGSAYQLSVVIPHLNEPENLRRCLLSLDAQRADDVPFEVIVVDNGSARMPEEACAGFADLRLIREVVPGPGPARNLGASLARADLLAFIDADCVAQPGWVRSIVLAMRDRPEIDLLGGDIAILMTDVHRPTAIEAYESVYSYRAERYVEKHGYAATGNMAVRTSVFRSVGPFGGISTMEDTEWGQRATRLGHVIAFLPEAKVLTPSCKSFAELARRWDRHVAHEFRHVGGGLAAKIRWLCYCAVVAASPAFEAIRLLRTQRISGLANRLRALACVTRVRLYRARLMLNLALRGNAKSLVEKWNRETG</sequence>
<name>A0ABX2QKG9_9HYPH</name>
<comment type="caution">
    <text evidence="5">The sequence shown here is derived from an EMBL/GenBank/DDBJ whole genome shotgun (WGS) entry which is preliminary data.</text>
</comment>
<dbReference type="RefSeq" id="WP_176950798.1">
    <property type="nucleotide sequence ID" value="NZ_JABXYK010000009.1"/>
</dbReference>
<accession>A0ABX2QKG9</accession>
<dbReference type="CDD" id="cd00761">
    <property type="entry name" value="Glyco_tranf_GTA_type"/>
    <property type="match status" value="1"/>
</dbReference>
<organism evidence="5 6">
    <name type="scientific">Mycoplana rhizolycopersici</name>
    <dbReference type="NCBI Taxonomy" id="2746702"/>
    <lineage>
        <taxon>Bacteria</taxon>
        <taxon>Pseudomonadati</taxon>
        <taxon>Pseudomonadota</taxon>
        <taxon>Alphaproteobacteria</taxon>
        <taxon>Hyphomicrobiales</taxon>
        <taxon>Rhizobiaceae</taxon>
        <taxon>Mycoplana</taxon>
    </lineage>
</organism>
<dbReference type="PANTHER" id="PTHR43179">
    <property type="entry name" value="RHAMNOSYLTRANSFERASE WBBL"/>
    <property type="match status" value="1"/>
</dbReference>
<dbReference type="Pfam" id="PF00535">
    <property type="entry name" value="Glycos_transf_2"/>
    <property type="match status" value="1"/>
</dbReference>
<evidence type="ECO:0000256" key="1">
    <source>
        <dbReference type="ARBA" id="ARBA00006739"/>
    </source>
</evidence>
<gene>
    <name evidence="5" type="ORF">HV823_16390</name>
</gene>
<reference evidence="5 6" key="1">
    <citation type="submission" date="2020-06" db="EMBL/GenBank/DDBJ databases">
        <title>Rhizobium sp.nov. isolated from the tomato plant.</title>
        <authorList>
            <person name="Thin K.K."/>
            <person name="Zhang X."/>
            <person name="He S."/>
        </authorList>
    </citation>
    <scope>NUCLEOTIDE SEQUENCE [LARGE SCALE GENOMIC DNA]</scope>
    <source>
        <strain evidence="5 6">DBTS2</strain>
    </source>
</reference>
<evidence type="ECO:0000313" key="5">
    <source>
        <dbReference type="EMBL" id="NVP56836.1"/>
    </source>
</evidence>
<comment type="similarity">
    <text evidence="1">Belongs to the glycosyltransferase 2 family.</text>
</comment>
<evidence type="ECO:0000259" key="4">
    <source>
        <dbReference type="Pfam" id="PF00535"/>
    </source>
</evidence>
<dbReference type="EMBL" id="JABXYK010000009">
    <property type="protein sequence ID" value="NVP56836.1"/>
    <property type="molecule type" value="Genomic_DNA"/>
</dbReference>
<keyword evidence="2" id="KW-0328">Glycosyltransferase</keyword>
<protein>
    <submittedName>
        <fullName evidence="5">Glycosyltransferase family 2 protein</fullName>
    </submittedName>
</protein>
<dbReference type="Proteomes" id="UP000659172">
    <property type="component" value="Unassembled WGS sequence"/>
</dbReference>
<evidence type="ECO:0000256" key="3">
    <source>
        <dbReference type="ARBA" id="ARBA00022679"/>
    </source>
</evidence>
<dbReference type="InterPro" id="IPR001173">
    <property type="entry name" value="Glyco_trans_2-like"/>
</dbReference>
<evidence type="ECO:0000313" key="6">
    <source>
        <dbReference type="Proteomes" id="UP000659172"/>
    </source>
</evidence>
<proteinExistence type="inferred from homology"/>
<dbReference type="PANTHER" id="PTHR43179:SF12">
    <property type="entry name" value="GALACTOFURANOSYLTRANSFERASE GLFT2"/>
    <property type="match status" value="1"/>
</dbReference>
<dbReference type="SUPFAM" id="SSF53448">
    <property type="entry name" value="Nucleotide-diphospho-sugar transferases"/>
    <property type="match status" value="1"/>
</dbReference>
<keyword evidence="3" id="KW-0808">Transferase</keyword>
<keyword evidence="6" id="KW-1185">Reference proteome</keyword>
<evidence type="ECO:0000256" key="2">
    <source>
        <dbReference type="ARBA" id="ARBA00022676"/>
    </source>
</evidence>